<dbReference type="STRING" id="1927124.BST13_31950"/>
<dbReference type="InterPro" id="IPR001128">
    <property type="entry name" value="Cyt_P450"/>
</dbReference>
<evidence type="ECO:0000313" key="2">
    <source>
        <dbReference type="EMBL" id="ORA26278.1"/>
    </source>
</evidence>
<dbReference type="GO" id="GO:0016705">
    <property type="term" value="F:oxidoreductase activity, acting on paired donors, with incorporation or reduction of molecular oxygen"/>
    <property type="evidence" value="ECO:0007669"/>
    <property type="project" value="InterPro"/>
</dbReference>
<gene>
    <name evidence="2" type="ORF">BST13_31950</name>
</gene>
<dbReference type="GO" id="GO:0020037">
    <property type="term" value="F:heme binding"/>
    <property type="evidence" value="ECO:0007669"/>
    <property type="project" value="InterPro"/>
</dbReference>
<proteinExistence type="inferred from homology"/>
<dbReference type="InterPro" id="IPR036396">
    <property type="entry name" value="Cyt_P450_sf"/>
</dbReference>
<organism evidence="2 3">
    <name type="scientific">Mycobacterium aquaticum</name>
    <dbReference type="NCBI Taxonomy" id="1927124"/>
    <lineage>
        <taxon>Bacteria</taxon>
        <taxon>Bacillati</taxon>
        <taxon>Actinomycetota</taxon>
        <taxon>Actinomycetes</taxon>
        <taxon>Mycobacteriales</taxon>
        <taxon>Mycobacteriaceae</taxon>
        <taxon>Mycobacterium</taxon>
    </lineage>
</organism>
<keyword evidence="3" id="KW-1185">Reference proteome</keyword>
<accession>A0A1X0A8T3</accession>
<dbReference type="Gene3D" id="1.10.630.10">
    <property type="entry name" value="Cytochrome P450"/>
    <property type="match status" value="1"/>
</dbReference>
<comment type="similarity">
    <text evidence="1">Belongs to the cytochrome P450 family.</text>
</comment>
<name>A0A1X0A8T3_9MYCO</name>
<comment type="caution">
    <text evidence="2">The sequence shown here is derived from an EMBL/GenBank/DDBJ whole genome shotgun (WGS) entry which is preliminary data.</text>
</comment>
<dbReference type="SUPFAM" id="SSF48264">
    <property type="entry name" value="Cytochrome P450"/>
    <property type="match status" value="1"/>
</dbReference>
<dbReference type="Pfam" id="PF00067">
    <property type="entry name" value="p450"/>
    <property type="match status" value="1"/>
</dbReference>
<dbReference type="AlphaFoldDB" id="A0A1X0A8T3"/>
<dbReference type="CDD" id="cd11037">
    <property type="entry name" value="CYP199A2-like"/>
    <property type="match status" value="1"/>
</dbReference>
<dbReference type="GO" id="GO:0004497">
    <property type="term" value="F:monooxygenase activity"/>
    <property type="evidence" value="ECO:0007669"/>
    <property type="project" value="InterPro"/>
</dbReference>
<evidence type="ECO:0008006" key="4">
    <source>
        <dbReference type="Google" id="ProtNLM"/>
    </source>
</evidence>
<dbReference type="PANTHER" id="PTHR46696:SF1">
    <property type="entry name" value="CYTOCHROME P450 YJIB-RELATED"/>
    <property type="match status" value="1"/>
</dbReference>
<dbReference type="GO" id="GO:0005506">
    <property type="term" value="F:iron ion binding"/>
    <property type="evidence" value="ECO:0007669"/>
    <property type="project" value="InterPro"/>
</dbReference>
<dbReference type="EMBL" id="MVHF01000050">
    <property type="protein sequence ID" value="ORA26278.1"/>
    <property type="molecule type" value="Genomic_DNA"/>
</dbReference>
<protein>
    <recommendedName>
        <fullName evidence="4">Monooxygenase</fullName>
    </recommendedName>
</protein>
<dbReference type="Proteomes" id="UP000192448">
    <property type="component" value="Unassembled WGS sequence"/>
</dbReference>
<dbReference type="PANTHER" id="PTHR46696">
    <property type="entry name" value="P450, PUTATIVE (EUROFUNG)-RELATED"/>
    <property type="match status" value="1"/>
</dbReference>
<sequence>MTTTNIPSYALDLFTDEAIVEPYEHYRVLRDMGPVVWLERHQMYAVPRYAEARAVLGDDAVFRSGNAVAMTDAVNAAMQGGTIASDGDVHAHLRRVVAGGLTPRALRPIRETVEARAAELSSHVVGLGSFDAVTDLAQALPLSIVPDFVGLPMNRRGRLLEWASANFDAMGPANERCVASLPKVTEMTDFAAEIVNAGDVLPGTLAERVLQAAERGEITEHQTVRLMLAYVAPSLDTTISAIGSAIYLFAQNPEQWQILREDPSLVPAAVNEIVRFETPIRALGRRAATDVDISGASLNAGDHLLILYASANRDERQWDRPDSFDVTRNAAGQLGFGYGAHSCGGQGLARIEIESLLLALTQRVSRFVLTGEPVRAVNNAIRAFRSVPVRIETNTTNETKGSRGK</sequence>
<reference evidence="2 3" key="1">
    <citation type="submission" date="2017-02" db="EMBL/GenBank/DDBJ databases">
        <title>The new phylogeny of genus Mycobacterium.</title>
        <authorList>
            <person name="Tortoli E."/>
            <person name="Trovato A."/>
            <person name="Cirillo D.M."/>
        </authorList>
    </citation>
    <scope>NUCLEOTIDE SEQUENCE [LARGE SCALE GENOMIC DNA]</scope>
    <source>
        <strain evidence="2 3">RW6</strain>
    </source>
</reference>
<evidence type="ECO:0000313" key="3">
    <source>
        <dbReference type="Proteomes" id="UP000192448"/>
    </source>
</evidence>
<evidence type="ECO:0000256" key="1">
    <source>
        <dbReference type="ARBA" id="ARBA00010617"/>
    </source>
</evidence>
<dbReference type="RefSeq" id="WP_245839894.1">
    <property type="nucleotide sequence ID" value="NZ_MVHF01000050.1"/>
</dbReference>